<dbReference type="GO" id="GO:0009007">
    <property type="term" value="F:site-specific DNA-methyltransferase (adenine-specific) activity"/>
    <property type="evidence" value="ECO:0007669"/>
    <property type="project" value="UniProtKB-EC"/>
</dbReference>
<sequence length="1059" mass="117679">MTIALLKNYALRCRNQLRAGATNVEQALAPEFKLLLEELIPTLVTGAEIQAIAEYAKPGIGRPDIALKKTGQPARAFVELKSPEKPADPDRWKLKHDKRQYANFQSLHLWAACNFSEIRLFQLEDPLLSPATVVPAKALDPDTPDKKADALIDEIDPQPFEQIVTRLATAEPPSAANAEEMAANLAHASRIVRGIIADRLEELADEKSKGAPLQIVREDFRNILFAHPEAAGYRGSSFDEMFSSAFAQTLAFGLLLVREAIDEKVDEHAWEHMPDIHPLMRSTLRVLSQPEIQEEMGSGLDVMIDTVNSFDPELLKPKPGKRDPILYFYEDFLETFDPEARDRYGVYYTPVEVVKYMVGALDRALRENLDTKGLSDDQVTILDPATGTGTFLLGIAERVFADVEKADGKGAAALALKDLATRMFGFELLVGPYAVAHYRLHHKLTRPEGEKDPMVRALDRLGVYLADTLAEPGTTAPDSALGKMLGDQISEERREADRIKTEQPILAIIGNPPYRRLEAGENETLIGRWMDELWDDLKEPVRAEGWGNQLNTFPELSVAFWRWAIWKLFEADNAPEKGIVAFITNRTFLKGKPYAGLRKMMRERFDRIEVIDLRGDVRLGERAGITGDQGVFNIQVGTAIAVAISTGEKAADVLADVLYVDSWSQGQFTQKSKLSWLYETSDVGEMPDMLVVERGMLDDMRPIPFQNGEWISLGKAFDFRSSGIQTKRDSFAYACSEDVLLARLNKFKSFSQEAARQQFHVTAARSASAAQAEEIEENLIMPAAYRPLDVRFLYNKRAFIDRPRPDLQAAWGTGNLCMYTLAAGVGQGASVWCHSVLPDNHAFRGSYGGYAFPLYDRRPGHDSINLSSELLDGLGEAYGAPVEPEAVFDAILALLSATSYTTRFAEDLEDVFPHIPFPADRAVFDNAASIGAEIRAVETFARDPDPKFRTAKLEDEPEGTLDASDWGEGAMTLCADGSGRLSGIPADVWKFEVSGYRVLKRWLDAREGLEVDKALVDQITDITSRIAELIDLFAQADTVLEAALASTLSRDKLFDDETE</sequence>
<evidence type="ECO:0000313" key="8">
    <source>
        <dbReference type="EMBL" id="MBC2778351.1"/>
    </source>
</evidence>
<dbReference type="RefSeq" id="WP_185801611.1">
    <property type="nucleotide sequence ID" value="NZ_JACJVJ010000002.1"/>
</dbReference>
<dbReference type="InterPro" id="IPR041635">
    <property type="entry name" value="Type_ISP_LLaBIII_C"/>
</dbReference>
<evidence type="ECO:0000313" key="9">
    <source>
        <dbReference type="Proteomes" id="UP000564378"/>
    </source>
</evidence>
<dbReference type="GO" id="GO:0003677">
    <property type="term" value="F:DNA binding"/>
    <property type="evidence" value="ECO:0007669"/>
    <property type="project" value="InterPro"/>
</dbReference>
<evidence type="ECO:0000259" key="7">
    <source>
        <dbReference type="Pfam" id="PF18135"/>
    </source>
</evidence>
<organism evidence="8 9">
    <name type="scientific">Parasphingopyxis marina</name>
    <dbReference type="NCBI Taxonomy" id="2761622"/>
    <lineage>
        <taxon>Bacteria</taxon>
        <taxon>Pseudomonadati</taxon>
        <taxon>Pseudomonadota</taxon>
        <taxon>Alphaproteobacteria</taxon>
        <taxon>Sphingomonadales</taxon>
        <taxon>Sphingomonadaceae</taxon>
        <taxon>Parasphingopyxis</taxon>
    </lineage>
</organism>
<protein>
    <recommendedName>
        <fullName evidence="2">site-specific DNA-methyltransferase (adenine-specific)</fullName>
        <ecNumber evidence="2">2.1.1.72</ecNumber>
    </recommendedName>
</protein>
<accession>A0A842I0W3</accession>
<name>A0A842I0W3_9SPHN</name>
<dbReference type="Proteomes" id="UP000564378">
    <property type="component" value="Unassembled WGS sequence"/>
</dbReference>
<gene>
    <name evidence="8" type="ORF">H6P80_12050</name>
</gene>
<evidence type="ECO:0000256" key="5">
    <source>
        <dbReference type="ARBA" id="ARBA00047942"/>
    </source>
</evidence>
<feature type="domain" description="DNA methylase adenine-specific" evidence="6">
    <location>
        <begin position="328"/>
        <end position="428"/>
    </location>
</feature>
<feature type="domain" description="Type ISP restriction-modification enzyme LLaBIII C-terminal specificity" evidence="7">
    <location>
        <begin position="716"/>
        <end position="1025"/>
    </location>
</feature>
<comment type="caution">
    <text evidence="8">The sequence shown here is derived from an EMBL/GenBank/DDBJ whole genome shotgun (WGS) entry which is preliminary data.</text>
</comment>
<dbReference type="EMBL" id="JACJVJ010000002">
    <property type="protein sequence ID" value="MBC2778351.1"/>
    <property type="molecule type" value="Genomic_DNA"/>
</dbReference>
<dbReference type="InterPro" id="IPR050953">
    <property type="entry name" value="N4_N6_ade-DNA_methylase"/>
</dbReference>
<evidence type="ECO:0000259" key="6">
    <source>
        <dbReference type="Pfam" id="PF02384"/>
    </source>
</evidence>
<reference evidence="8 9" key="1">
    <citation type="submission" date="2020-08" db="EMBL/GenBank/DDBJ databases">
        <title>Draft genome sequence of Parasphingopyxis sp. GrpM-11.</title>
        <authorList>
            <person name="Oh J."/>
            <person name="Roh D.-H."/>
        </authorList>
    </citation>
    <scope>NUCLEOTIDE SEQUENCE [LARGE SCALE GENOMIC DNA]</scope>
    <source>
        <strain evidence="8 9">GrpM-11</strain>
    </source>
</reference>
<dbReference type="EC" id="2.1.1.72" evidence="2"/>
<dbReference type="SUPFAM" id="SSF53335">
    <property type="entry name" value="S-adenosyl-L-methionine-dependent methyltransferases"/>
    <property type="match status" value="1"/>
</dbReference>
<dbReference type="GO" id="GO:0008170">
    <property type="term" value="F:N-methyltransferase activity"/>
    <property type="evidence" value="ECO:0007669"/>
    <property type="project" value="InterPro"/>
</dbReference>
<dbReference type="Pfam" id="PF18135">
    <property type="entry name" value="Type_ISP_C"/>
    <property type="match status" value="1"/>
</dbReference>
<evidence type="ECO:0000256" key="1">
    <source>
        <dbReference type="ARBA" id="ARBA00006594"/>
    </source>
</evidence>
<evidence type="ECO:0000256" key="3">
    <source>
        <dbReference type="ARBA" id="ARBA00022603"/>
    </source>
</evidence>
<keyword evidence="4" id="KW-0808">Transferase</keyword>
<keyword evidence="3 8" id="KW-0489">Methyltransferase</keyword>
<dbReference type="PANTHER" id="PTHR33841">
    <property type="entry name" value="DNA METHYLTRANSFERASE YEEA-RELATED"/>
    <property type="match status" value="1"/>
</dbReference>
<comment type="catalytic activity">
    <reaction evidence="5">
        <text>a 2'-deoxyadenosine in DNA + S-adenosyl-L-methionine = an N(6)-methyl-2'-deoxyadenosine in DNA + S-adenosyl-L-homocysteine + H(+)</text>
        <dbReference type="Rhea" id="RHEA:15197"/>
        <dbReference type="Rhea" id="RHEA-COMP:12418"/>
        <dbReference type="Rhea" id="RHEA-COMP:12419"/>
        <dbReference type="ChEBI" id="CHEBI:15378"/>
        <dbReference type="ChEBI" id="CHEBI:57856"/>
        <dbReference type="ChEBI" id="CHEBI:59789"/>
        <dbReference type="ChEBI" id="CHEBI:90615"/>
        <dbReference type="ChEBI" id="CHEBI:90616"/>
        <dbReference type="EC" id="2.1.1.72"/>
    </reaction>
</comment>
<dbReference type="Pfam" id="PF02384">
    <property type="entry name" value="N6_Mtase"/>
    <property type="match status" value="1"/>
</dbReference>
<evidence type="ECO:0000256" key="2">
    <source>
        <dbReference type="ARBA" id="ARBA00011900"/>
    </source>
</evidence>
<dbReference type="Gene3D" id="3.40.50.150">
    <property type="entry name" value="Vaccinia Virus protein VP39"/>
    <property type="match status" value="1"/>
</dbReference>
<keyword evidence="9" id="KW-1185">Reference proteome</keyword>
<dbReference type="AlphaFoldDB" id="A0A842I0W3"/>
<dbReference type="PANTHER" id="PTHR33841:SF1">
    <property type="entry name" value="DNA METHYLTRANSFERASE A"/>
    <property type="match status" value="1"/>
</dbReference>
<proteinExistence type="inferred from homology"/>
<evidence type="ECO:0000256" key="4">
    <source>
        <dbReference type="ARBA" id="ARBA00022679"/>
    </source>
</evidence>
<dbReference type="InterPro" id="IPR029063">
    <property type="entry name" value="SAM-dependent_MTases_sf"/>
</dbReference>
<dbReference type="GO" id="GO:0032259">
    <property type="term" value="P:methylation"/>
    <property type="evidence" value="ECO:0007669"/>
    <property type="project" value="UniProtKB-KW"/>
</dbReference>
<dbReference type="PRINTS" id="PR00507">
    <property type="entry name" value="N12N6MTFRASE"/>
</dbReference>
<dbReference type="InterPro" id="IPR003356">
    <property type="entry name" value="DNA_methylase_A-5"/>
</dbReference>
<comment type="similarity">
    <text evidence="1">Belongs to the N(4)/N(6)-methyltransferase family.</text>
</comment>